<feature type="signal peptide" evidence="7">
    <location>
        <begin position="1"/>
        <end position="23"/>
    </location>
</feature>
<dbReference type="GeneID" id="93303961"/>
<dbReference type="Gene3D" id="3.40.190.10">
    <property type="entry name" value="Periplasmic binding protein-like II"/>
    <property type="match status" value="2"/>
</dbReference>
<feature type="compositionally biased region" description="Low complexity" evidence="6">
    <location>
        <begin position="37"/>
        <end position="56"/>
    </location>
</feature>
<gene>
    <name evidence="8" type="primary">lipO_40</name>
    <name evidence="8" type="ORF">BEH84_02702</name>
</gene>
<dbReference type="PROSITE" id="PS51257">
    <property type="entry name" value="PROKAR_LIPOPROTEIN"/>
    <property type="match status" value="1"/>
</dbReference>
<evidence type="ECO:0000313" key="8">
    <source>
        <dbReference type="EMBL" id="ODM12087.1"/>
    </source>
</evidence>
<evidence type="ECO:0000313" key="9">
    <source>
        <dbReference type="Proteomes" id="UP000095003"/>
    </source>
</evidence>
<proteinExistence type="predicted"/>
<dbReference type="AlphaFoldDB" id="A0A1E3ATQ5"/>
<keyword evidence="3" id="KW-0472">Membrane</keyword>
<dbReference type="InterPro" id="IPR050490">
    <property type="entry name" value="Bact_solute-bd_prot1"/>
</dbReference>
<keyword evidence="1" id="KW-1003">Cell membrane</keyword>
<evidence type="ECO:0000256" key="4">
    <source>
        <dbReference type="ARBA" id="ARBA00023139"/>
    </source>
</evidence>
<sequence>MKKKWKRQTAVLMAVTLAASMLAGCSGKAENASAGNAATESEPQQSAAQQESTAETGESTGKVTAFEDIDFPDSMPANPTLAEEDWYAYDDMSKRYEIELFTYHYGKTPPAEDPIEAWLEEKYNVDITLTTCAQSDMETVLSTRFSSGDVPDLVTLPVLPNAASGKNFGFTLGEQGLLLDAKEIYPYLPQTCKFVTKTILGYSTMPDGTIPFFTKYSIQDSDIWAYAIRQDWLDKFGMDMPETKEELMEYAKACTFDDPDGNGIQDTWFMTGAGGGTSFGMMSNFVNFFGNPTDHAENGTLVSPMFDGTMKAYLEFINELYDLGVLAPDWYTIDWETAKSYTMNDKIGMVHYPSNALYEEYVNAHNRDYSIIDAWAFLDKPPIENGKYAASGNPGLLFAIPAASVKDDPGKLMRICHIMDAMCYGGEAYFQTVQGGGLDVFPDYKDDYRQYNEDGTNICYVSPTHPGYTKYGTDNLDLAAWQNFGYTLKWQQYYSTNEEEKDYFALINEGVAKMAKYERWNNDALLINIPGDIAPNLDEFNIAQQYKFVTGQRSFDEWEAFQKEWLDKGGREKLAATAESLGCTLPDEMK</sequence>
<evidence type="ECO:0000256" key="3">
    <source>
        <dbReference type="ARBA" id="ARBA00023136"/>
    </source>
</evidence>
<reference evidence="8 9" key="1">
    <citation type="submission" date="2016-07" db="EMBL/GenBank/DDBJ databases">
        <title>Characterization of isolates of Eisenbergiella tayi derived from blood cultures, using whole genome sequencing.</title>
        <authorList>
            <person name="Burdz T."/>
            <person name="Wiebe D."/>
            <person name="Huynh C."/>
            <person name="Bernard K."/>
        </authorList>
    </citation>
    <scope>NUCLEOTIDE SEQUENCE [LARGE SCALE GENOMIC DNA]</scope>
    <source>
        <strain evidence="8 9">NML 120489</strain>
    </source>
</reference>
<dbReference type="PANTHER" id="PTHR43649:SF33">
    <property type="entry name" value="POLYGALACTURONAN_RHAMNOGALACTURONAN-BINDING PROTEIN YTCQ"/>
    <property type="match status" value="1"/>
</dbReference>
<evidence type="ECO:0000256" key="2">
    <source>
        <dbReference type="ARBA" id="ARBA00022729"/>
    </source>
</evidence>
<evidence type="ECO:0000256" key="1">
    <source>
        <dbReference type="ARBA" id="ARBA00022475"/>
    </source>
</evidence>
<feature type="chain" id="PRO_5038958984" evidence="7">
    <location>
        <begin position="24"/>
        <end position="590"/>
    </location>
</feature>
<dbReference type="Pfam" id="PF01547">
    <property type="entry name" value="SBP_bac_1"/>
    <property type="match status" value="1"/>
</dbReference>
<keyword evidence="4" id="KW-0564">Palmitate</keyword>
<accession>A0A1E3ATQ5</accession>
<dbReference type="PANTHER" id="PTHR43649">
    <property type="entry name" value="ARABINOSE-BINDING PROTEIN-RELATED"/>
    <property type="match status" value="1"/>
</dbReference>
<dbReference type="SUPFAM" id="SSF53850">
    <property type="entry name" value="Periplasmic binding protein-like II"/>
    <property type="match status" value="1"/>
</dbReference>
<dbReference type="InterPro" id="IPR006059">
    <property type="entry name" value="SBP"/>
</dbReference>
<dbReference type="Proteomes" id="UP000095003">
    <property type="component" value="Unassembled WGS sequence"/>
</dbReference>
<keyword evidence="2 7" id="KW-0732">Signal</keyword>
<evidence type="ECO:0000256" key="5">
    <source>
        <dbReference type="ARBA" id="ARBA00023288"/>
    </source>
</evidence>
<comment type="caution">
    <text evidence="8">The sequence shown here is derived from an EMBL/GenBank/DDBJ whole genome shotgun (WGS) entry which is preliminary data.</text>
</comment>
<dbReference type="RefSeq" id="WP_069157205.1">
    <property type="nucleotide sequence ID" value="NZ_DBFYTC010000034.1"/>
</dbReference>
<evidence type="ECO:0000256" key="6">
    <source>
        <dbReference type="SAM" id="MobiDB-lite"/>
    </source>
</evidence>
<name>A0A1E3ATQ5_9FIRM</name>
<evidence type="ECO:0000256" key="7">
    <source>
        <dbReference type="SAM" id="SignalP"/>
    </source>
</evidence>
<organism evidence="8 9">
    <name type="scientific">Eisenbergiella tayi</name>
    <dbReference type="NCBI Taxonomy" id="1432052"/>
    <lineage>
        <taxon>Bacteria</taxon>
        <taxon>Bacillati</taxon>
        <taxon>Bacillota</taxon>
        <taxon>Clostridia</taxon>
        <taxon>Lachnospirales</taxon>
        <taxon>Lachnospiraceae</taxon>
        <taxon>Eisenbergiella</taxon>
    </lineage>
</organism>
<protein>
    <submittedName>
        <fullName evidence="8">Lipoprotein LipO</fullName>
    </submittedName>
</protein>
<dbReference type="EMBL" id="MCGI01000002">
    <property type="protein sequence ID" value="ODM12087.1"/>
    <property type="molecule type" value="Genomic_DNA"/>
</dbReference>
<keyword evidence="5 8" id="KW-0449">Lipoprotein</keyword>
<feature type="region of interest" description="Disordered" evidence="6">
    <location>
        <begin position="29"/>
        <end position="77"/>
    </location>
</feature>